<sequence length="299" mass="33879">MFRRIDRIGRHHPDPLTLAQLAIHYAHQHHHAHVVVEPRVDDHRPQGPIAVTFGRRHARDDRLQDVIHTQAGFGRTGNRVRGIDADNVFDLLLRALWVGLRQIHLVEHRNHLDAQVERGVAVGYRLRFDTLTRIDHQQGPLAGRERATHFVAEVDVPGCVDQIEVVDLTIASFVLQRSSLRLDRDATLALDIHRVENLRLHFTITEPPAALNQAISQGRLAVVDVSNDGEITNMVHVINRSARVLNSHHRSASLHVDAASDRCSRCLVETCRRQKKGTSNLWRAFQQKMYGNCFVGTSL</sequence>
<gene>
    <name evidence="1" type="ORF">GALL_469320</name>
</gene>
<accession>A0A1J5Q1U4</accession>
<dbReference type="AntiFam" id="ANF00072">
    <property type="entry name" value="Shadow ORF (opposite TypA)"/>
</dbReference>
<reference evidence="1" key="1">
    <citation type="submission" date="2016-10" db="EMBL/GenBank/DDBJ databases">
        <title>Sequence of Gallionella enrichment culture.</title>
        <authorList>
            <person name="Poehlein A."/>
            <person name="Muehling M."/>
            <person name="Daniel R."/>
        </authorList>
    </citation>
    <scope>NUCLEOTIDE SEQUENCE</scope>
</reference>
<comment type="caution">
    <text evidence="1">The sequence shown here is derived from an EMBL/GenBank/DDBJ whole genome shotgun (WGS) entry which is preliminary data.</text>
</comment>
<dbReference type="AlphaFoldDB" id="A0A1J5Q1U4"/>
<organism evidence="1">
    <name type="scientific">mine drainage metagenome</name>
    <dbReference type="NCBI Taxonomy" id="410659"/>
    <lineage>
        <taxon>unclassified sequences</taxon>
        <taxon>metagenomes</taxon>
        <taxon>ecological metagenomes</taxon>
    </lineage>
</organism>
<name>A0A1J5Q1U4_9ZZZZ</name>
<evidence type="ECO:0000313" key="1">
    <source>
        <dbReference type="EMBL" id="OIQ71451.1"/>
    </source>
</evidence>
<dbReference type="EMBL" id="MLJW01003721">
    <property type="protein sequence ID" value="OIQ71451.1"/>
    <property type="molecule type" value="Genomic_DNA"/>
</dbReference>
<protein>
    <submittedName>
        <fullName evidence="1">Uncharacterized protein</fullName>
    </submittedName>
</protein>
<proteinExistence type="predicted"/>